<dbReference type="PROSITE" id="PS50103">
    <property type="entry name" value="ZF_C3H1"/>
    <property type="match status" value="1"/>
</dbReference>
<organism evidence="7 8">
    <name type="scientific">Perkinsus chesapeaki</name>
    <name type="common">Clam parasite</name>
    <name type="synonym">Perkinsus andrewsi</name>
    <dbReference type="NCBI Taxonomy" id="330153"/>
    <lineage>
        <taxon>Eukaryota</taxon>
        <taxon>Sar</taxon>
        <taxon>Alveolata</taxon>
        <taxon>Perkinsozoa</taxon>
        <taxon>Perkinsea</taxon>
        <taxon>Perkinsida</taxon>
        <taxon>Perkinsidae</taxon>
        <taxon>Perkinsus</taxon>
    </lineage>
</organism>
<feature type="region of interest" description="Disordered" evidence="5">
    <location>
        <begin position="680"/>
        <end position="699"/>
    </location>
</feature>
<keyword evidence="8" id="KW-1185">Reference proteome</keyword>
<accession>A0A7J6L050</accession>
<feature type="region of interest" description="Disordered" evidence="5">
    <location>
        <begin position="724"/>
        <end position="764"/>
    </location>
</feature>
<feature type="domain" description="C3H1-type" evidence="6">
    <location>
        <begin position="696"/>
        <end position="724"/>
    </location>
</feature>
<keyword evidence="2 4" id="KW-0863">Zinc-finger</keyword>
<keyword evidence="1 4" id="KW-0479">Metal-binding</keyword>
<gene>
    <name evidence="7" type="ORF">FOL47_011030</name>
</gene>
<evidence type="ECO:0000313" key="8">
    <source>
        <dbReference type="Proteomes" id="UP000591131"/>
    </source>
</evidence>
<dbReference type="SUPFAM" id="SSF56672">
    <property type="entry name" value="DNA/RNA polymerases"/>
    <property type="match status" value="1"/>
</dbReference>
<dbReference type="OrthoDB" id="410307at2759"/>
<feature type="region of interest" description="Disordered" evidence="5">
    <location>
        <begin position="365"/>
        <end position="388"/>
    </location>
</feature>
<dbReference type="Gene3D" id="3.30.70.270">
    <property type="match status" value="1"/>
</dbReference>
<dbReference type="InterPro" id="IPR000571">
    <property type="entry name" value="Znf_CCCH"/>
</dbReference>
<dbReference type="Proteomes" id="UP000591131">
    <property type="component" value="Unassembled WGS sequence"/>
</dbReference>
<dbReference type="InterPro" id="IPR036855">
    <property type="entry name" value="Znf_CCCH_sf"/>
</dbReference>
<proteinExistence type="predicted"/>
<evidence type="ECO:0000313" key="7">
    <source>
        <dbReference type="EMBL" id="KAF4652552.1"/>
    </source>
</evidence>
<dbReference type="SUPFAM" id="SSF90229">
    <property type="entry name" value="CCCH zinc finger"/>
    <property type="match status" value="1"/>
</dbReference>
<dbReference type="Gene3D" id="4.10.1000.10">
    <property type="entry name" value="Zinc finger, CCCH-type"/>
    <property type="match status" value="1"/>
</dbReference>
<evidence type="ECO:0000259" key="6">
    <source>
        <dbReference type="PROSITE" id="PS50103"/>
    </source>
</evidence>
<protein>
    <recommendedName>
        <fullName evidence="6">C3H1-type domain-containing protein</fullName>
    </recommendedName>
</protein>
<name>A0A7J6L050_PERCH</name>
<reference evidence="7 8" key="1">
    <citation type="submission" date="2020-04" db="EMBL/GenBank/DDBJ databases">
        <title>Perkinsus chesapeaki whole genome sequence.</title>
        <authorList>
            <person name="Bogema D.R."/>
        </authorList>
    </citation>
    <scope>NUCLEOTIDE SEQUENCE [LARGE SCALE GENOMIC DNA]</scope>
    <source>
        <strain evidence="7">ATCC PRA-425</strain>
    </source>
</reference>
<dbReference type="InterPro" id="IPR043502">
    <property type="entry name" value="DNA/RNA_pol_sf"/>
</dbReference>
<dbReference type="AlphaFoldDB" id="A0A7J6L050"/>
<dbReference type="SMART" id="SM00356">
    <property type="entry name" value="ZnF_C3H1"/>
    <property type="match status" value="1"/>
</dbReference>
<dbReference type="Gene3D" id="3.10.10.10">
    <property type="entry name" value="HIV Type 1 Reverse Transcriptase, subunit A, domain 1"/>
    <property type="match status" value="1"/>
</dbReference>
<evidence type="ECO:0000256" key="5">
    <source>
        <dbReference type="SAM" id="MobiDB-lite"/>
    </source>
</evidence>
<feature type="compositionally biased region" description="Polar residues" evidence="5">
    <location>
        <begin position="680"/>
        <end position="695"/>
    </location>
</feature>
<dbReference type="InterPro" id="IPR043128">
    <property type="entry name" value="Rev_trsase/Diguanyl_cyclase"/>
</dbReference>
<dbReference type="InterPro" id="IPR021109">
    <property type="entry name" value="Peptidase_aspartic_dom_sf"/>
</dbReference>
<sequence length="1195" mass="132656">MRFAAIKSYLVASVGLPSIIGQISLSFDDSILTGISFDGQPLDLYMDTAMIGTSVIYKGWYEEVYGEGSCPPRLCYVCVSACDPFKMEHYTTQFADGSTITTVQHEGVIDVSGHKLKTQFRLIIDFTSPIPTEKPMNFLGLAFPDTYDPHTVPLDLFNNKIVQQYAVSVCISARGVVTFGGQLLIGQWKGRCAIQAPTTMTVLMRLTGEYSELFTTNLNSLGLVSSKGQASTKQLSDAAVVYDTGAAQLTFPQAQLDYLMKEIRQSVRNDSGRNPKIKNLGDLWLIEEAAYNFLPTLTFNVGSYSLSPLVIRIPPKKYAQKYDDGWWSFGTQNLGDNEQVPAPPDRATDGKDEHEVDVLLDGSISNSRASQDGGNPLSHGFSGAQPQQYALPDFTPSLDDNYTITADREHPVVQPTLRRNESRREDHAKYSAPADPINSFISEARQSGEFVVSRKDISRTRRDARSLATTDHLDSYRGVTDERLFSVWLGRLQRNTRKNGISGDPVALYHYVVSNVSDTVLLKVQPCAPGPGSSTPWLKEVVRILRYIGKDATGLSSEVLRWNSEQAFATLKQGPNQNVITFLGRFEGGVMDLESQLHIPIPDDKKLTQLLRGLQPRLRALAIERLACGDVGSSYRGLVQYLTQRDRLNQAIQPVDGISSVNVDVGKGRGQLPLNAINQANSPTVLTEPGNNSSGKGRRPICYQWQRRGRCRFGDRCKFRHDGYVQGQKRGDGNGTTVNHVQAPFDDNDMDDSSDSSEDSSEDNVEVIGHIGGKDDLPFSELNVNGFGPIPVLLDSGGYRNYIPKTRTRKQEAVALADGKVINILGTVVLEGLTFNILASNLDYLILGVDSMRTLVVCLSFYPGSTKTVVLGRSAILRTAKMNSPDNRSPLAHLWTPSSLDDKQNFYICDWRPIEDAEGYAWHARLLRDDEIKNTMEQRYCIEVSIPVDQERLGSLPNGNDFGTALLKKLSPDEVNKYDTELEKYISKGWWVDDGPAKTINPGDLVSFPVRSKDPSKSTSVRPVLDARRRNSCSPFASYPGAPIASILANLRLCWKKGSQIQTRDASAAFYRVRLTPSSAVTVGARRRRYRSLRLVFGLRSGPACLWAALTWILDCAYTRLTEQERAIIGQGMIYLYLDDFTFVWPPEAIEMGNKYVNLVKETAKWFGFELPLHKGHNSQVDKHSNLKCLSTVIT</sequence>
<evidence type="ECO:0000256" key="4">
    <source>
        <dbReference type="PROSITE-ProRule" id="PRU00723"/>
    </source>
</evidence>
<dbReference type="Gene3D" id="2.40.70.10">
    <property type="entry name" value="Acid Proteases"/>
    <property type="match status" value="1"/>
</dbReference>
<dbReference type="SUPFAM" id="SSF50630">
    <property type="entry name" value="Acid proteases"/>
    <property type="match status" value="1"/>
</dbReference>
<evidence type="ECO:0000256" key="3">
    <source>
        <dbReference type="ARBA" id="ARBA00022833"/>
    </source>
</evidence>
<feature type="zinc finger region" description="C3H1-type" evidence="4">
    <location>
        <begin position="696"/>
        <end position="724"/>
    </location>
</feature>
<comment type="caution">
    <text evidence="7">The sequence shown here is derived from an EMBL/GenBank/DDBJ whole genome shotgun (WGS) entry which is preliminary data.</text>
</comment>
<evidence type="ECO:0000256" key="1">
    <source>
        <dbReference type="ARBA" id="ARBA00022723"/>
    </source>
</evidence>
<dbReference type="GO" id="GO:0008270">
    <property type="term" value="F:zinc ion binding"/>
    <property type="evidence" value="ECO:0007669"/>
    <property type="project" value="UniProtKB-KW"/>
</dbReference>
<dbReference type="Pfam" id="PF00642">
    <property type="entry name" value="zf-CCCH"/>
    <property type="match status" value="1"/>
</dbReference>
<keyword evidence="3 4" id="KW-0862">Zinc</keyword>
<dbReference type="EMBL" id="JAAPAO010000911">
    <property type="protein sequence ID" value="KAF4652552.1"/>
    <property type="molecule type" value="Genomic_DNA"/>
</dbReference>
<feature type="compositionally biased region" description="Acidic residues" evidence="5">
    <location>
        <begin position="746"/>
        <end position="764"/>
    </location>
</feature>
<evidence type="ECO:0000256" key="2">
    <source>
        <dbReference type="ARBA" id="ARBA00022771"/>
    </source>
</evidence>